<organism evidence="2 3">
    <name type="scientific">Psophocarpus tetragonolobus</name>
    <name type="common">Winged bean</name>
    <name type="synonym">Dolichos tetragonolobus</name>
    <dbReference type="NCBI Taxonomy" id="3891"/>
    <lineage>
        <taxon>Eukaryota</taxon>
        <taxon>Viridiplantae</taxon>
        <taxon>Streptophyta</taxon>
        <taxon>Embryophyta</taxon>
        <taxon>Tracheophyta</taxon>
        <taxon>Spermatophyta</taxon>
        <taxon>Magnoliopsida</taxon>
        <taxon>eudicotyledons</taxon>
        <taxon>Gunneridae</taxon>
        <taxon>Pentapetalae</taxon>
        <taxon>rosids</taxon>
        <taxon>fabids</taxon>
        <taxon>Fabales</taxon>
        <taxon>Fabaceae</taxon>
        <taxon>Papilionoideae</taxon>
        <taxon>50 kb inversion clade</taxon>
        <taxon>NPAAA clade</taxon>
        <taxon>indigoferoid/millettioid clade</taxon>
        <taxon>Phaseoleae</taxon>
        <taxon>Psophocarpus</taxon>
    </lineage>
</organism>
<name>A0AAN9SC19_PSOTE</name>
<comment type="caution">
    <text evidence="2">The sequence shown here is derived from an EMBL/GenBank/DDBJ whole genome shotgun (WGS) entry which is preliminary data.</text>
</comment>
<accession>A0AAN9SC19</accession>
<dbReference type="AlphaFoldDB" id="A0AAN9SC19"/>
<feature type="coiled-coil region" evidence="1">
    <location>
        <begin position="119"/>
        <end position="146"/>
    </location>
</feature>
<protein>
    <submittedName>
        <fullName evidence="2">Uncharacterized protein</fullName>
    </submittedName>
</protein>
<evidence type="ECO:0000313" key="3">
    <source>
        <dbReference type="Proteomes" id="UP001386955"/>
    </source>
</evidence>
<keyword evidence="1" id="KW-0175">Coiled coil</keyword>
<sequence>MKEKDYLLSELSDLRFKYDELVGKNHQISLEKDQIVNILVDLCGSNKEDKGNDQISCNTSAIIDLCFHIIKGQSGPYFRAFNVNVELFERIQCLLYVRDQGLILYEDMFKEEMLIRSYISKLSNELKVAFEEIVALKEERSSLLQDVE</sequence>
<dbReference type="EMBL" id="JAYMYS010000005">
    <property type="protein sequence ID" value="KAK7393161.1"/>
    <property type="molecule type" value="Genomic_DNA"/>
</dbReference>
<proteinExistence type="predicted"/>
<evidence type="ECO:0000313" key="2">
    <source>
        <dbReference type="EMBL" id="KAK7393161.1"/>
    </source>
</evidence>
<evidence type="ECO:0000256" key="1">
    <source>
        <dbReference type="SAM" id="Coils"/>
    </source>
</evidence>
<reference evidence="2 3" key="1">
    <citation type="submission" date="2024-01" db="EMBL/GenBank/DDBJ databases">
        <title>The genomes of 5 underutilized Papilionoideae crops provide insights into root nodulation and disease resistanc.</title>
        <authorList>
            <person name="Jiang F."/>
        </authorList>
    </citation>
    <scope>NUCLEOTIDE SEQUENCE [LARGE SCALE GENOMIC DNA]</scope>
    <source>
        <strain evidence="2">DUOXIRENSHENG_FW03</strain>
        <tissue evidence="2">Leaves</tissue>
    </source>
</reference>
<keyword evidence="3" id="KW-1185">Reference proteome</keyword>
<gene>
    <name evidence="2" type="ORF">VNO78_21648</name>
</gene>
<dbReference type="Proteomes" id="UP001386955">
    <property type="component" value="Unassembled WGS sequence"/>
</dbReference>